<evidence type="ECO:0000256" key="4">
    <source>
        <dbReference type="ARBA" id="ARBA00022692"/>
    </source>
</evidence>
<evidence type="ECO:0000256" key="11">
    <source>
        <dbReference type="SAM" id="Phobius"/>
    </source>
</evidence>
<evidence type="ECO:0000256" key="10">
    <source>
        <dbReference type="SAM" id="Coils"/>
    </source>
</evidence>
<evidence type="ECO:0000256" key="7">
    <source>
        <dbReference type="ARBA" id="ARBA00023034"/>
    </source>
</evidence>
<dbReference type="SMART" id="SM00397">
    <property type="entry name" value="t_SNARE"/>
    <property type="match status" value="1"/>
</dbReference>
<evidence type="ECO:0000256" key="9">
    <source>
        <dbReference type="ARBA" id="ARBA00023136"/>
    </source>
</evidence>
<dbReference type="PANTHER" id="PTHR19957:SF83">
    <property type="entry name" value="SYNTAXIN-16"/>
    <property type="match status" value="1"/>
</dbReference>
<evidence type="ECO:0000313" key="13">
    <source>
        <dbReference type="EMBL" id="CAD9033999.1"/>
    </source>
</evidence>
<name>A0A7S1NQ25_9EUGL</name>
<evidence type="ECO:0000256" key="8">
    <source>
        <dbReference type="ARBA" id="ARBA00023054"/>
    </source>
</evidence>
<evidence type="ECO:0000256" key="3">
    <source>
        <dbReference type="ARBA" id="ARBA00022448"/>
    </source>
</evidence>
<dbReference type="PROSITE" id="PS50192">
    <property type="entry name" value="T_SNARE"/>
    <property type="match status" value="1"/>
</dbReference>
<keyword evidence="7" id="KW-0333">Golgi apparatus</keyword>
<dbReference type="GO" id="GO:0048278">
    <property type="term" value="P:vesicle docking"/>
    <property type="evidence" value="ECO:0007669"/>
    <property type="project" value="TreeGrafter"/>
</dbReference>
<evidence type="ECO:0000259" key="12">
    <source>
        <dbReference type="PROSITE" id="PS50192"/>
    </source>
</evidence>
<dbReference type="InterPro" id="IPR010989">
    <property type="entry name" value="SNARE"/>
</dbReference>
<dbReference type="CDD" id="cd15845">
    <property type="entry name" value="SNARE_syntaxin16"/>
    <property type="match status" value="1"/>
</dbReference>
<dbReference type="GO" id="GO:0031201">
    <property type="term" value="C:SNARE complex"/>
    <property type="evidence" value="ECO:0007669"/>
    <property type="project" value="TreeGrafter"/>
</dbReference>
<sequence length="310" mass="35656">MATRNITTRYFQLRNAIKGSTDRSSECSDLGVSIEEGLLQDVTSFGAEAPPIWVETLDRVKQIDGAIKSRMAQLRDLHTTHLKPQFGKDEEKEEREINVLTMEIKQLFKDSEKAIKKMVQEEGNIAHKSNDQQKLLQNVQLSLVTQMSALSKAFGDDQRKYLSEVKKQKDRAKKLVSFGSVSPEEEEQERREAMMTKYMEKGFTPEQIAALEFNEQVINERDLELQHIYSSIVDLHEVFKDLNALVIDQGTLLDRIDYNIEETKKQVMKANEQLNQIAEGQRKSKFVSIVLCQVVCIFILLLLILMKFLL</sequence>
<evidence type="ECO:0000256" key="6">
    <source>
        <dbReference type="ARBA" id="ARBA00022989"/>
    </source>
</evidence>
<keyword evidence="9 11" id="KW-0472">Membrane</keyword>
<keyword evidence="5" id="KW-0653">Protein transport</keyword>
<evidence type="ECO:0000256" key="2">
    <source>
        <dbReference type="ARBA" id="ARBA00009063"/>
    </source>
</evidence>
<dbReference type="InterPro" id="IPR000727">
    <property type="entry name" value="T_SNARE_dom"/>
</dbReference>
<reference evidence="13" key="1">
    <citation type="submission" date="2021-01" db="EMBL/GenBank/DDBJ databases">
        <authorList>
            <person name="Corre E."/>
            <person name="Pelletier E."/>
            <person name="Niang G."/>
            <person name="Scheremetjew M."/>
            <person name="Finn R."/>
            <person name="Kale V."/>
            <person name="Holt S."/>
            <person name="Cochrane G."/>
            <person name="Meng A."/>
            <person name="Brown T."/>
            <person name="Cohen L."/>
        </authorList>
    </citation>
    <scope>NUCLEOTIDE SEQUENCE</scope>
    <source>
        <strain evidence="13">NIES-381</strain>
    </source>
</reference>
<organism evidence="13">
    <name type="scientific">Eutreptiella gymnastica</name>
    <dbReference type="NCBI Taxonomy" id="73025"/>
    <lineage>
        <taxon>Eukaryota</taxon>
        <taxon>Discoba</taxon>
        <taxon>Euglenozoa</taxon>
        <taxon>Euglenida</taxon>
        <taxon>Spirocuta</taxon>
        <taxon>Euglenophyceae</taxon>
        <taxon>Eutreptiales</taxon>
        <taxon>Eutreptiaceae</taxon>
        <taxon>Eutreptiella</taxon>
    </lineage>
</organism>
<keyword evidence="4 11" id="KW-0812">Transmembrane</keyword>
<evidence type="ECO:0000256" key="5">
    <source>
        <dbReference type="ARBA" id="ARBA00022927"/>
    </source>
</evidence>
<dbReference type="PANTHER" id="PTHR19957">
    <property type="entry name" value="SYNTAXIN"/>
    <property type="match status" value="1"/>
</dbReference>
<comment type="similarity">
    <text evidence="2">Belongs to the syntaxin family.</text>
</comment>
<dbReference type="EMBL" id="HBGA01122488">
    <property type="protein sequence ID" value="CAD9033999.1"/>
    <property type="molecule type" value="Transcribed_RNA"/>
</dbReference>
<protein>
    <recommendedName>
        <fullName evidence="12">t-SNARE coiled-coil homology domain-containing protein</fullName>
    </recommendedName>
</protein>
<evidence type="ECO:0000256" key="1">
    <source>
        <dbReference type="ARBA" id="ARBA00004409"/>
    </source>
</evidence>
<dbReference type="Gene3D" id="1.20.58.70">
    <property type="match status" value="1"/>
</dbReference>
<proteinExistence type="inferred from homology"/>
<dbReference type="GO" id="GO:0005484">
    <property type="term" value="F:SNAP receptor activity"/>
    <property type="evidence" value="ECO:0007669"/>
    <property type="project" value="TreeGrafter"/>
</dbReference>
<dbReference type="AlphaFoldDB" id="A0A7S1NQ25"/>
<comment type="subcellular location">
    <subcellularLocation>
        <location evidence="1">Golgi apparatus membrane</location>
        <topology evidence="1">Single-pass type IV membrane protein</topology>
    </subcellularLocation>
</comment>
<dbReference type="InterPro" id="IPR045242">
    <property type="entry name" value="Syntaxin"/>
</dbReference>
<accession>A0A7S1NQ25</accession>
<keyword evidence="3" id="KW-0813">Transport</keyword>
<keyword evidence="8 10" id="KW-0175">Coiled coil</keyword>
<dbReference type="SUPFAM" id="SSF47661">
    <property type="entry name" value="t-snare proteins"/>
    <property type="match status" value="1"/>
</dbReference>
<dbReference type="GO" id="GO:0000149">
    <property type="term" value="F:SNARE binding"/>
    <property type="evidence" value="ECO:0007669"/>
    <property type="project" value="TreeGrafter"/>
</dbReference>
<dbReference type="Pfam" id="PF05739">
    <property type="entry name" value="SNARE"/>
    <property type="match status" value="1"/>
</dbReference>
<feature type="domain" description="T-SNARE coiled-coil homology" evidence="12">
    <location>
        <begin position="215"/>
        <end position="277"/>
    </location>
</feature>
<dbReference type="GO" id="GO:0000139">
    <property type="term" value="C:Golgi membrane"/>
    <property type="evidence" value="ECO:0007669"/>
    <property type="project" value="UniProtKB-SubCell"/>
</dbReference>
<feature type="coiled-coil region" evidence="10">
    <location>
        <begin position="253"/>
        <end position="280"/>
    </location>
</feature>
<gene>
    <name evidence="13" type="ORF">EGYM00392_LOCUS45148</name>
</gene>
<feature type="transmembrane region" description="Helical" evidence="11">
    <location>
        <begin position="286"/>
        <end position="309"/>
    </location>
</feature>
<keyword evidence="6 11" id="KW-1133">Transmembrane helix</keyword>
<dbReference type="GO" id="GO:0006886">
    <property type="term" value="P:intracellular protein transport"/>
    <property type="evidence" value="ECO:0007669"/>
    <property type="project" value="TreeGrafter"/>
</dbReference>
<dbReference type="GO" id="GO:0006906">
    <property type="term" value="P:vesicle fusion"/>
    <property type="evidence" value="ECO:0007669"/>
    <property type="project" value="TreeGrafter"/>
</dbReference>